<name>A0A1J1LMB7_9CYAN</name>
<dbReference type="Proteomes" id="UP000184315">
    <property type="component" value="Unassembled WGS sequence"/>
</dbReference>
<keyword evidence="2" id="KW-1185">Reference proteome</keyword>
<protein>
    <submittedName>
        <fullName evidence="1">Uncharacterized protein</fullName>
    </submittedName>
</protein>
<evidence type="ECO:0000313" key="2">
    <source>
        <dbReference type="Proteomes" id="UP000184315"/>
    </source>
</evidence>
<reference evidence="2" key="1">
    <citation type="submission" date="2015-10" db="EMBL/GenBank/DDBJ databases">
        <authorList>
            <person name="Regsiter A."/>
            <person name="william w."/>
        </authorList>
    </citation>
    <scope>NUCLEOTIDE SEQUENCE [LARGE SCALE GENOMIC DNA]</scope>
</reference>
<dbReference type="EMBL" id="CZDF01000156">
    <property type="protein sequence ID" value="CUR33084.1"/>
    <property type="molecule type" value="Genomic_DNA"/>
</dbReference>
<dbReference type="RefSeq" id="WP_072719743.1">
    <property type="nucleotide sequence ID" value="NZ_LN889802.1"/>
</dbReference>
<dbReference type="AlphaFoldDB" id="A0A1J1LMB7"/>
<gene>
    <name evidence="1" type="ORF">PL9214500331</name>
</gene>
<accession>A0A1J1LMB7</accession>
<sequence>MIKKEDLLEQYGSPRTQRLVRDCLYNFSLVTPRAVNELNDQSLHENWGRELNVLDKYIAVTLYWSIEQGKFIEYQGGFIVAAGLLRNRYNVPLDISENLQMPSIATFGISSTPVPASPKVTDS</sequence>
<organism evidence="1 2">
    <name type="scientific">Planktothrix tepida PCC 9214</name>
    <dbReference type="NCBI Taxonomy" id="671072"/>
    <lineage>
        <taxon>Bacteria</taxon>
        <taxon>Bacillati</taxon>
        <taxon>Cyanobacteriota</taxon>
        <taxon>Cyanophyceae</taxon>
        <taxon>Oscillatoriophycideae</taxon>
        <taxon>Oscillatoriales</taxon>
        <taxon>Microcoleaceae</taxon>
        <taxon>Planktothrix</taxon>
    </lineage>
</organism>
<proteinExistence type="predicted"/>
<dbReference type="STRING" id="671072.PL9214500331"/>
<evidence type="ECO:0000313" key="1">
    <source>
        <dbReference type="EMBL" id="CUR33084.1"/>
    </source>
</evidence>